<dbReference type="InterPro" id="IPR029063">
    <property type="entry name" value="SAM-dependent_MTases_sf"/>
</dbReference>
<sequence length="161" mass="18506">MAATEINPALLAAAAERGIELLDADFEQIADRHSSRFDTIVAFDVFEHFSLDEIVTRLQACEEMLKPGGHLLLRFPNAQSPFGLAPQHGDPTHRSCLSRSVFEQLIQKSRFEIVRYDHQFRARGRTPVVFLVRLVRHFLRDVISACFNLSIQPVFLMMPWW</sequence>
<dbReference type="GO" id="GO:0102208">
    <property type="term" value="F:2-polyprenyl-6-hydroxyphenol methylase activity"/>
    <property type="evidence" value="ECO:0007669"/>
    <property type="project" value="UniProtKB-EC"/>
</dbReference>
<evidence type="ECO:0000259" key="1">
    <source>
        <dbReference type="Pfam" id="PF08242"/>
    </source>
</evidence>
<proteinExistence type="predicted"/>
<keyword evidence="2" id="KW-0808">Transferase</keyword>
<dbReference type="EC" id="2.1.1.222" evidence="2"/>
<dbReference type="Gene3D" id="3.40.50.150">
    <property type="entry name" value="Vaccinia Virus protein VP39"/>
    <property type="match status" value="1"/>
</dbReference>
<accession>A0ABW0GW12</accession>
<organism evidence="2 3">
    <name type="scientific">Aquamicrobium segne</name>
    <dbReference type="NCBI Taxonomy" id="469547"/>
    <lineage>
        <taxon>Bacteria</taxon>
        <taxon>Pseudomonadati</taxon>
        <taxon>Pseudomonadota</taxon>
        <taxon>Alphaproteobacteria</taxon>
        <taxon>Hyphomicrobiales</taxon>
        <taxon>Phyllobacteriaceae</taxon>
        <taxon>Aquamicrobium</taxon>
    </lineage>
</organism>
<reference evidence="3" key="1">
    <citation type="journal article" date="2019" name="Int. J. Syst. Evol. Microbiol.">
        <title>The Global Catalogue of Microorganisms (GCM) 10K type strain sequencing project: providing services to taxonomists for standard genome sequencing and annotation.</title>
        <authorList>
            <consortium name="The Broad Institute Genomics Platform"/>
            <consortium name="The Broad Institute Genome Sequencing Center for Infectious Disease"/>
            <person name="Wu L."/>
            <person name="Ma J."/>
        </authorList>
    </citation>
    <scope>NUCLEOTIDE SEQUENCE [LARGE SCALE GENOMIC DNA]</scope>
    <source>
        <strain evidence="3">CGMCC 4.1415</strain>
    </source>
</reference>
<evidence type="ECO:0000313" key="2">
    <source>
        <dbReference type="EMBL" id="MFC5385279.1"/>
    </source>
</evidence>
<dbReference type="CDD" id="cd02440">
    <property type="entry name" value="AdoMet_MTases"/>
    <property type="match status" value="1"/>
</dbReference>
<keyword evidence="3" id="KW-1185">Reference proteome</keyword>
<comment type="caution">
    <text evidence="2">The sequence shown here is derived from an EMBL/GenBank/DDBJ whole genome shotgun (WGS) entry which is preliminary data.</text>
</comment>
<name>A0ABW0GW12_9HYPH</name>
<feature type="domain" description="Methyltransferase type 12" evidence="1">
    <location>
        <begin position="3"/>
        <end position="71"/>
    </location>
</feature>
<dbReference type="Pfam" id="PF08242">
    <property type="entry name" value="Methyltransf_12"/>
    <property type="match status" value="1"/>
</dbReference>
<dbReference type="InterPro" id="IPR013217">
    <property type="entry name" value="Methyltransf_12"/>
</dbReference>
<dbReference type="GO" id="GO:0032259">
    <property type="term" value="P:methylation"/>
    <property type="evidence" value="ECO:0007669"/>
    <property type="project" value="UniProtKB-KW"/>
</dbReference>
<dbReference type="EMBL" id="JBHSLL010000012">
    <property type="protein sequence ID" value="MFC5385279.1"/>
    <property type="molecule type" value="Genomic_DNA"/>
</dbReference>
<evidence type="ECO:0000313" key="3">
    <source>
        <dbReference type="Proteomes" id="UP001596016"/>
    </source>
</evidence>
<dbReference type="GO" id="GO:0061542">
    <property type="term" value="F:3-demethylubiquinol 3-O-methyltransferase activity"/>
    <property type="evidence" value="ECO:0007669"/>
    <property type="project" value="UniProtKB-EC"/>
</dbReference>
<gene>
    <name evidence="2" type="ORF">ACFPLB_04765</name>
</gene>
<keyword evidence="2" id="KW-0489">Methyltransferase</keyword>
<dbReference type="EC" id="2.1.1.64" evidence="2"/>
<protein>
    <submittedName>
        <fullName evidence="2">Class I SAM-dependent methyltransferase</fullName>
        <ecNumber evidence="2">2.1.1.222</ecNumber>
        <ecNumber evidence="2">2.1.1.64</ecNumber>
    </submittedName>
</protein>
<dbReference type="RefSeq" id="WP_378228199.1">
    <property type="nucleotide sequence ID" value="NZ_JBHSLL010000012.1"/>
</dbReference>
<dbReference type="SUPFAM" id="SSF53335">
    <property type="entry name" value="S-adenosyl-L-methionine-dependent methyltransferases"/>
    <property type="match status" value="1"/>
</dbReference>
<dbReference type="Proteomes" id="UP001596016">
    <property type="component" value="Unassembled WGS sequence"/>
</dbReference>